<sequence length="789" mass="88911">MIGGREMDPEQTFLRVHARLSGVLARLLTPRFRIALEYICLFNALVLLTLLVIMHVNFVGQITNSWNRISDKTQSSRSWLQDKSGQFQVHGLSARGKLVFESFQMPEVGRKWWNRLTASLRLYWIGSSARQSSQILENVGINSEAEKHSPSVGLVDEGVAYKPLGKRTAIEDGFRPDLGGSLWGSTQNSFRASLLQYVSRWSTYGAARLKRANQTIRSFWQVWRIAGWEPFTATPKGERRAVAWNKLDSMVVDRREKHFRLLDPTYLYSVEKGFLILSEAAKVRHHVQIVNISISAQNDCFGNRWQQFLIDNFVGYDTVLMNSLLNVLGQGYMYNFQTKELYNLNYLQESGGVLVGLEDYIVFKFGVLIMSLFVFFTTTMSVSFTLRETQARMLKFTVQLQHHARHRLPTYRLIFVHVFESLVFVPIMIGILFFLFEFFDDQLLAFMVLTLVWLCELFTMISVRTPVSMLYFPRFFFLYFMVFHVYFFSYPYGFSYLAFSATAAFMQHLILYFWNRFEVPALQSFLRRRALLQQQGLQITSSAILTSTLQVARLNQSGVLLMGRSGAAHQPENNIPVQAVSGPNAEESTISQEPGGMVGASLDISGSSSSQNQSPVEDVLHAGDFNTRSHSAYDGSNGRTMNQGNNGRGDPLIDASFENGSTQNDNTPNSLGVDRQSGIVDVRDNLSGTADQLSHTHVHMSTGIGTDRMQPQPFAVGSMLPWILGSPSTTLFSFFPVSQDSSGQDPASTDNVGHEDQVNTAGTRWTSASNQGTGLRQRHGLIAEESESR</sequence>
<protein>
    <submittedName>
        <fullName evidence="1">Uncharacterized protein</fullName>
    </submittedName>
</protein>
<keyword evidence="2" id="KW-1185">Reference proteome</keyword>
<dbReference type="Proteomes" id="UP001162992">
    <property type="component" value="Chromosome 15"/>
</dbReference>
<proteinExistence type="predicted"/>
<comment type="caution">
    <text evidence="1">The sequence shown here is derived from an EMBL/GenBank/DDBJ whole genome shotgun (WGS) entry which is preliminary data.</text>
</comment>
<organism evidence="1 2">
    <name type="scientific">Diphasiastrum complanatum</name>
    <name type="common">Issler's clubmoss</name>
    <name type="synonym">Lycopodium complanatum</name>
    <dbReference type="NCBI Taxonomy" id="34168"/>
    <lineage>
        <taxon>Eukaryota</taxon>
        <taxon>Viridiplantae</taxon>
        <taxon>Streptophyta</taxon>
        <taxon>Embryophyta</taxon>
        <taxon>Tracheophyta</taxon>
        <taxon>Lycopodiopsida</taxon>
        <taxon>Lycopodiales</taxon>
        <taxon>Lycopodiaceae</taxon>
        <taxon>Lycopodioideae</taxon>
        <taxon>Diphasiastrum</taxon>
    </lineage>
</organism>
<accession>A0ACC2BFL8</accession>
<evidence type="ECO:0000313" key="2">
    <source>
        <dbReference type="Proteomes" id="UP001162992"/>
    </source>
</evidence>
<dbReference type="EMBL" id="CM055106">
    <property type="protein sequence ID" value="KAJ7528544.1"/>
    <property type="molecule type" value="Genomic_DNA"/>
</dbReference>
<reference evidence="2" key="1">
    <citation type="journal article" date="2024" name="Proc. Natl. Acad. Sci. U.S.A.">
        <title>Extraordinary preservation of gene collinearity over three hundred million years revealed in homosporous lycophytes.</title>
        <authorList>
            <person name="Li C."/>
            <person name="Wickell D."/>
            <person name="Kuo L.Y."/>
            <person name="Chen X."/>
            <person name="Nie B."/>
            <person name="Liao X."/>
            <person name="Peng D."/>
            <person name="Ji J."/>
            <person name="Jenkins J."/>
            <person name="Williams M."/>
            <person name="Shu S."/>
            <person name="Plott C."/>
            <person name="Barry K."/>
            <person name="Rajasekar S."/>
            <person name="Grimwood J."/>
            <person name="Han X."/>
            <person name="Sun S."/>
            <person name="Hou Z."/>
            <person name="He W."/>
            <person name="Dai G."/>
            <person name="Sun C."/>
            <person name="Schmutz J."/>
            <person name="Leebens-Mack J.H."/>
            <person name="Li F.W."/>
            <person name="Wang L."/>
        </authorList>
    </citation>
    <scope>NUCLEOTIDE SEQUENCE [LARGE SCALE GENOMIC DNA]</scope>
    <source>
        <strain evidence="2">cv. PW_Plant_1</strain>
    </source>
</reference>
<name>A0ACC2BFL8_DIPCM</name>
<evidence type="ECO:0000313" key="1">
    <source>
        <dbReference type="EMBL" id="KAJ7528544.1"/>
    </source>
</evidence>
<gene>
    <name evidence="1" type="ORF">O6H91_15G007700</name>
</gene>